<name>A0A1U7IST6_9CYAN</name>
<reference evidence="6 7" key="1">
    <citation type="submission" date="2016-11" db="EMBL/GenBank/DDBJ databases">
        <title>Draft Genome Sequences of Nine Cyanobacterial Strains from Diverse Habitats.</title>
        <authorList>
            <person name="Zhu T."/>
            <person name="Hou S."/>
            <person name="Lu X."/>
            <person name="Hess W.R."/>
        </authorList>
    </citation>
    <scope>NUCLEOTIDE SEQUENCE [LARGE SCALE GENOMIC DNA]</scope>
    <source>
        <strain evidence="6 7">IAM M-71</strain>
    </source>
</reference>
<evidence type="ECO:0000313" key="6">
    <source>
        <dbReference type="EMBL" id="OKH40519.1"/>
    </source>
</evidence>
<dbReference type="InterPro" id="IPR036390">
    <property type="entry name" value="WH_DNA-bd_sf"/>
</dbReference>
<dbReference type="SUPFAM" id="SSF46785">
    <property type="entry name" value="Winged helix' DNA-binding domain"/>
    <property type="match status" value="1"/>
</dbReference>
<keyword evidence="3" id="KW-0804">Transcription</keyword>
<dbReference type="PROSITE" id="PS51063">
    <property type="entry name" value="HTH_CRP_2"/>
    <property type="match status" value="1"/>
</dbReference>
<evidence type="ECO:0000259" key="4">
    <source>
        <dbReference type="PROSITE" id="PS50042"/>
    </source>
</evidence>
<dbReference type="InterPro" id="IPR036388">
    <property type="entry name" value="WH-like_DNA-bd_sf"/>
</dbReference>
<feature type="domain" description="Cyclic nucleotide-binding" evidence="4">
    <location>
        <begin position="21"/>
        <end position="141"/>
    </location>
</feature>
<evidence type="ECO:0000256" key="1">
    <source>
        <dbReference type="ARBA" id="ARBA00023015"/>
    </source>
</evidence>
<dbReference type="RefSeq" id="WP_073591900.1">
    <property type="nucleotide sequence ID" value="NZ_MRCE01000002.1"/>
</dbReference>
<dbReference type="InterPro" id="IPR050397">
    <property type="entry name" value="Env_Response_Regulators"/>
</dbReference>
<sequence>MASKDSQIKVDLQEFLGNSQMFVGLSMDELNTLLTITQEQTYQKGETIFWEGDPATGFFLVISGKVKVFKISPEGKEQILQVFVTHEHFAEVPAFDGQPFPASAAALEKTELLFFPRTAFLELLKNNPSLAVNFLKIFARHLRRFAKVIEDLSLKEVPGRLAAYLLYLSDRTGNVDEVELDLTKGQLAALLGTIPETLSRVFAKLSQEEIIILNGSIVKLLDLQRLKILGGAKE</sequence>
<accession>A0A1U7IST6</accession>
<dbReference type="OrthoDB" id="9798104at2"/>
<dbReference type="GO" id="GO:0003700">
    <property type="term" value="F:DNA-binding transcription factor activity"/>
    <property type="evidence" value="ECO:0007669"/>
    <property type="project" value="TreeGrafter"/>
</dbReference>
<dbReference type="GO" id="GO:0003677">
    <property type="term" value="F:DNA binding"/>
    <property type="evidence" value="ECO:0007669"/>
    <property type="project" value="UniProtKB-KW"/>
</dbReference>
<dbReference type="Gene3D" id="2.60.120.10">
    <property type="entry name" value="Jelly Rolls"/>
    <property type="match status" value="1"/>
</dbReference>
<dbReference type="AlphaFoldDB" id="A0A1U7IST6"/>
<evidence type="ECO:0000256" key="3">
    <source>
        <dbReference type="ARBA" id="ARBA00023163"/>
    </source>
</evidence>
<proteinExistence type="predicted"/>
<evidence type="ECO:0000313" key="7">
    <source>
        <dbReference type="Proteomes" id="UP000185860"/>
    </source>
</evidence>
<dbReference type="InterPro" id="IPR012318">
    <property type="entry name" value="HTH_CRP"/>
</dbReference>
<dbReference type="EMBL" id="MRCE01000002">
    <property type="protein sequence ID" value="OKH40519.1"/>
    <property type="molecule type" value="Genomic_DNA"/>
</dbReference>
<dbReference type="InterPro" id="IPR014710">
    <property type="entry name" value="RmlC-like_jellyroll"/>
</dbReference>
<dbReference type="CDD" id="cd00038">
    <property type="entry name" value="CAP_ED"/>
    <property type="match status" value="1"/>
</dbReference>
<keyword evidence="1" id="KW-0805">Transcription regulation</keyword>
<dbReference type="PANTHER" id="PTHR24567">
    <property type="entry name" value="CRP FAMILY TRANSCRIPTIONAL REGULATORY PROTEIN"/>
    <property type="match status" value="1"/>
</dbReference>
<evidence type="ECO:0000256" key="2">
    <source>
        <dbReference type="ARBA" id="ARBA00023125"/>
    </source>
</evidence>
<dbReference type="Pfam" id="PF13545">
    <property type="entry name" value="HTH_Crp_2"/>
    <property type="match status" value="1"/>
</dbReference>
<dbReference type="PANTHER" id="PTHR24567:SF74">
    <property type="entry name" value="HTH-TYPE TRANSCRIPTIONAL REGULATOR ARCR"/>
    <property type="match status" value="1"/>
</dbReference>
<evidence type="ECO:0000259" key="5">
    <source>
        <dbReference type="PROSITE" id="PS51063"/>
    </source>
</evidence>
<dbReference type="Proteomes" id="UP000185860">
    <property type="component" value="Unassembled WGS sequence"/>
</dbReference>
<dbReference type="STRING" id="454136.NIES2119_02590"/>
<keyword evidence="2" id="KW-0238">DNA-binding</keyword>
<dbReference type="Pfam" id="PF00027">
    <property type="entry name" value="cNMP_binding"/>
    <property type="match status" value="1"/>
</dbReference>
<dbReference type="PROSITE" id="PS50042">
    <property type="entry name" value="CNMP_BINDING_3"/>
    <property type="match status" value="1"/>
</dbReference>
<comment type="caution">
    <text evidence="6">The sequence shown here is derived from an EMBL/GenBank/DDBJ whole genome shotgun (WGS) entry which is preliminary data.</text>
</comment>
<organism evidence="6 7">
    <name type="scientific">[Phormidium ambiguum] IAM M-71</name>
    <dbReference type="NCBI Taxonomy" id="454136"/>
    <lineage>
        <taxon>Bacteria</taxon>
        <taxon>Bacillati</taxon>
        <taxon>Cyanobacteriota</taxon>
        <taxon>Cyanophyceae</taxon>
        <taxon>Oscillatoriophycideae</taxon>
        <taxon>Aerosakkonematales</taxon>
        <taxon>Aerosakkonemataceae</taxon>
        <taxon>Floridanema</taxon>
    </lineage>
</organism>
<protein>
    <submittedName>
        <fullName evidence="6">Crp/Fnr family transcriptional regulator</fullName>
    </submittedName>
</protein>
<gene>
    <name evidence="6" type="ORF">NIES2119_02590</name>
</gene>
<feature type="domain" description="HTH crp-type" evidence="5">
    <location>
        <begin position="155"/>
        <end position="224"/>
    </location>
</feature>
<dbReference type="SMART" id="SM00100">
    <property type="entry name" value="cNMP"/>
    <property type="match status" value="1"/>
</dbReference>
<dbReference type="SUPFAM" id="SSF51206">
    <property type="entry name" value="cAMP-binding domain-like"/>
    <property type="match status" value="1"/>
</dbReference>
<dbReference type="SMART" id="SM00419">
    <property type="entry name" value="HTH_CRP"/>
    <property type="match status" value="1"/>
</dbReference>
<dbReference type="Gene3D" id="1.10.10.10">
    <property type="entry name" value="Winged helix-like DNA-binding domain superfamily/Winged helix DNA-binding domain"/>
    <property type="match status" value="1"/>
</dbReference>
<dbReference type="InterPro" id="IPR000595">
    <property type="entry name" value="cNMP-bd_dom"/>
</dbReference>
<dbReference type="GO" id="GO:0005829">
    <property type="term" value="C:cytosol"/>
    <property type="evidence" value="ECO:0007669"/>
    <property type="project" value="TreeGrafter"/>
</dbReference>
<dbReference type="InterPro" id="IPR018490">
    <property type="entry name" value="cNMP-bd_dom_sf"/>
</dbReference>